<dbReference type="eggNOG" id="COG4619">
    <property type="taxonomic scope" value="Bacteria"/>
</dbReference>
<name>C8X2S6_DESRD</name>
<dbReference type="PANTHER" id="PTHR43119">
    <property type="entry name" value="ABC TRANSPORT PROTEIN ATP-BINDING COMPONENT-RELATED"/>
    <property type="match status" value="1"/>
</dbReference>
<reference evidence="4 5" key="2">
    <citation type="journal article" date="2010" name="Stand. Genomic Sci.">
        <title>Complete genome sequence of Desulfohalobium retbaense type strain (HR(100)).</title>
        <authorList>
            <person name="Spring S."/>
            <person name="Nolan M."/>
            <person name="Lapidus A."/>
            <person name="Glavina Del Rio T."/>
            <person name="Copeland A."/>
            <person name="Tice H."/>
            <person name="Cheng J.F."/>
            <person name="Lucas S."/>
            <person name="Land M."/>
            <person name="Chen F."/>
            <person name="Bruce D."/>
            <person name="Goodwin L."/>
            <person name="Pitluck S."/>
            <person name="Ivanova N."/>
            <person name="Mavromatis K."/>
            <person name="Mikhailova N."/>
            <person name="Pati A."/>
            <person name="Chen A."/>
            <person name="Palaniappan K."/>
            <person name="Hauser L."/>
            <person name="Chang Y.J."/>
            <person name="Jeffries C.D."/>
            <person name="Munk C."/>
            <person name="Kiss H."/>
            <person name="Chain P."/>
            <person name="Han C."/>
            <person name="Brettin T."/>
            <person name="Detter J.C."/>
            <person name="Schuler E."/>
            <person name="Goker M."/>
            <person name="Rohde M."/>
            <person name="Bristow J."/>
            <person name="Eisen J.A."/>
            <person name="Markowitz V."/>
            <person name="Hugenholtz P."/>
            <person name="Kyrpides N.C."/>
            <person name="Klenk H.P."/>
        </authorList>
    </citation>
    <scope>NUCLEOTIDE SEQUENCE [LARGE SCALE GENOMIC DNA]</scope>
    <source>
        <strain evidence="4 5">DSM 5692</strain>
    </source>
</reference>
<dbReference type="Pfam" id="PF00005">
    <property type="entry name" value="ABC_tran"/>
    <property type="match status" value="1"/>
</dbReference>
<dbReference type="Gene3D" id="3.40.50.300">
    <property type="entry name" value="P-loop containing nucleotide triphosphate hydrolases"/>
    <property type="match status" value="1"/>
</dbReference>
<reference evidence="5" key="1">
    <citation type="submission" date="2009-09" db="EMBL/GenBank/DDBJ databases">
        <title>The complete chromosome of Desulfohalobium retbaense DSM 5692.</title>
        <authorList>
            <consortium name="US DOE Joint Genome Institute (JGI-PGF)"/>
            <person name="Lucas S."/>
            <person name="Copeland A."/>
            <person name="Lapidus A."/>
            <person name="Glavina del Rio T."/>
            <person name="Dalin E."/>
            <person name="Tice H."/>
            <person name="Bruce D."/>
            <person name="Goodwin L."/>
            <person name="Pitluck S."/>
            <person name="Kyrpides N."/>
            <person name="Mavromatis K."/>
            <person name="Ivanova N."/>
            <person name="Mikhailova N."/>
            <person name="Munk A.C."/>
            <person name="Brettin T."/>
            <person name="Detter J.C."/>
            <person name="Han C."/>
            <person name="Tapia R."/>
            <person name="Larimer F."/>
            <person name="Land M."/>
            <person name="Hauser L."/>
            <person name="Markowitz V."/>
            <person name="Cheng J.-F."/>
            <person name="Hugenholtz P."/>
            <person name="Woyke T."/>
            <person name="Wu D."/>
            <person name="Spring S."/>
            <person name="Klenk H.-P."/>
            <person name="Eisen J.A."/>
        </authorList>
    </citation>
    <scope>NUCLEOTIDE SEQUENCE [LARGE SCALE GENOMIC DNA]</scope>
    <source>
        <strain evidence="5">DSM 5692</strain>
    </source>
</reference>
<dbReference type="RefSeq" id="WP_015751870.1">
    <property type="nucleotide sequence ID" value="NC_013223.1"/>
</dbReference>
<keyword evidence="5" id="KW-1185">Reference proteome</keyword>
<dbReference type="KEGG" id="drt:Dret_1436"/>
<organism evidence="4 5">
    <name type="scientific">Desulfohalobium retbaense (strain ATCC 49708 / DSM 5692 / JCM 16813 / HR100)</name>
    <dbReference type="NCBI Taxonomy" id="485915"/>
    <lineage>
        <taxon>Bacteria</taxon>
        <taxon>Pseudomonadati</taxon>
        <taxon>Thermodesulfobacteriota</taxon>
        <taxon>Desulfovibrionia</taxon>
        <taxon>Desulfovibrionales</taxon>
        <taxon>Desulfohalobiaceae</taxon>
        <taxon>Desulfohalobium</taxon>
    </lineage>
</organism>
<evidence type="ECO:0000313" key="4">
    <source>
        <dbReference type="EMBL" id="ACV68723.1"/>
    </source>
</evidence>
<evidence type="ECO:0000313" key="5">
    <source>
        <dbReference type="Proteomes" id="UP000001052"/>
    </source>
</evidence>
<dbReference type="Proteomes" id="UP000001052">
    <property type="component" value="Chromosome"/>
</dbReference>
<dbReference type="SUPFAM" id="SSF52540">
    <property type="entry name" value="P-loop containing nucleoside triphosphate hydrolases"/>
    <property type="match status" value="1"/>
</dbReference>
<proteinExistence type="predicted"/>
<dbReference type="GO" id="GO:0016887">
    <property type="term" value="F:ATP hydrolysis activity"/>
    <property type="evidence" value="ECO:0007669"/>
    <property type="project" value="InterPro"/>
</dbReference>
<dbReference type="EMBL" id="CP001734">
    <property type="protein sequence ID" value="ACV68723.1"/>
    <property type="molecule type" value="Genomic_DNA"/>
</dbReference>
<dbReference type="InterPro" id="IPR027417">
    <property type="entry name" value="P-loop_NTPase"/>
</dbReference>
<accession>C8X2S6</accession>
<dbReference type="PANTHER" id="PTHR43119:SF1">
    <property type="entry name" value="ABC TRANSPORTER DOMAIN-CONTAINING PROTEIN"/>
    <property type="match status" value="1"/>
</dbReference>
<dbReference type="HOGENOM" id="CLU_000604_1_22_7"/>
<dbReference type="InterPro" id="IPR003439">
    <property type="entry name" value="ABC_transporter-like_ATP-bd"/>
</dbReference>
<dbReference type="OrthoDB" id="4408248at2"/>
<evidence type="ECO:0000259" key="3">
    <source>
        <dbReference type="PROSITE" id="PS50893"/>
    </source>
</evidence>
<dbReference type="PROSITE" id="PS50893">
    <property type="entry name" value="ABC_TRANSPORTER_2"/>
    <property type="match status" value="1"/>
</dbReference>
<gene>
    <name evidence="4" type="ordered locus">Dret_1436</name>
</gene>
<keyword evidence="1" id="KW-0547">Nucleotide-binding</keyword>
<keyword evidence="2" id="KW-0067">ATP-binding</keyword>
<dbReference type="SMART" id="SM00382">
    <property type="entry name" value="AAA"/>
    <property type="match status" value="1"/>
</dbReference>
<evidence type="ECO:0000256" key="1">
    <source>
        <dbReference type="ARBA" id="ARBA00022741"/>
    </source>
</evidence>
<sequence>MTVSLSEPVLQARGLSRSVGERRLWHNLDCDLYPGERLGVVGPSGTGKSLLLRALAGLDRLDAGSIRFQHRELAVWHVPEYRSRVVYLPQRPAIYETTPEDAFELPFTFKINREKRYSRPNALKWLHALGREADFLHRPGITLSGGEAQIVGLIRALLLEPDILLLDEPTASLDGDTAAAVETAVRLWQEDAAHRACLWTSHDLHQIHRLTHRVLDLREAV</sequence>
<dbReference type="AlphaFoldDB" id="C8X2S6"/>
<dbReference type="GO" id="GO:0005524">
    <property type="term" value="F:ATP binding"/>
    <property type="evidence" value="ECO:0007669"/>
    <property type="project" value="UniProtKB-KW"/>
</dbReference>
<feature type="domain" description="ABC transporter" evidence="3">
    <location>
        <begin position="10"/>
        <end position="221"/>
    </location>
</feature>
<dbReference type="InterPro" id="IPR003593">
    <property type="entry name" value="AAA+_ATPase"/>
</dbReference>
<evidence type="ECO:0000256" key="2">
    <source>
        <dbReference type="ARBA" id="ARBA00022840"/>
    </source>
</evidence>
<dbReference type="STRING" id="485915.Dret_1436"/>
<protein>
    <submittedName>
        <fullName evidence="4">ABC transporter related protein</fullName>
    </submittedName>
</protein>